<protein>
    <submittedName>
        <fullName evidence="1">Uncharacterized protein</fullName>
    </submittedName>
</protein>
<dbReference type="KEGG" id="nga:Ngar_c02290"/>
<gene>
    <name evidence="1" type="ordered locus">Ngar_c02290</name>
</gene>
<organism evidence="1 2">
    <name type="scientific">Nitrososphaera gargensis (strain Ga9.2)</name>
    <dbReference type="NCBI Taxonomy" id="1237085"/>
    <lineage>
        <taxon>Archaea</taxon>
        <taxon>Nitrososphaerota</taxon>
        <taxon>Nitrososphaeria</taxon>
        <taxon>Nitrososphaerales</taxon>
        <taxon>Nitrososphaeraceae</taxon>
        <taxon>Nitrososphaera</taxon>
    </lineage>
</organism>
<dbReference type="Proteomes" id="UP000008037">
    <property type="component" value="Chromosome"/>
</dbReference>
<dbReference type="BioCyc" id="CNIT1237085:G1324-229-MONOMER"/>
<dbReference type="STRING" id="1237085.Ngar_c02290"/>
<sequence>MPEVHRRVINVKIIDDIQNAGMQVQLANMYIAAAHIIRRGIEKLYIMTMVGLCDILRLPIK</sequence>
<reference evidence="1 2" key="1">
    <citation type="journal article" date="2012" name="Environ. Microbiol.">
        <title>The genome of the ammonia-oxidizing Candidatus Nitrososphaera gargensis: insights into metabolic versatility and environmental adaptations.</title>
        <authorList>
            <person name="Spang A."/>
            <person name="Poehlein A."/>
            <person name="Offre P."/>
            <person name="Zumbragel S."/>
            <person name="Haider S."/>
            <person name="Rychlik N."/>
            <person name="Nowka B."/>
            <person name="Schmeisser C."/>
            <person name="Lebedeva E.V."/>
            <person name="Rattei T."/>
            <person name="Bohm C."/>
            <person name="Schmid M."/>
            <person name="Galushko A."/>
            <person name="Hatzenpichler R."/>
            <person name="Weinmaier T."/>
            <person name="Daniel R."/>
            <person name="Schleper C."/>
            <person name="Spieck E."/>
            <person name="Streit W."/>
            <person name="Wagner M."/>
        </authorList>
    </citation>
    <scope>NUCLEOTIDE SEQUENCE [LARGE SCALE GENOMIC DNA]</scope>
    <source>
        <strain evidence="2">Ga9.2</strain>
    </source>
</reference>
<keyword evidence="2" id="KW-1185">Reference proteome</keyword>
<proteinExistence type="predicted"/>
<evidence type="ECO:0000313" key="2">
    <source>
        <dbReference type="Proteomes" id="UP000008037"/>
    </source>
</evidence>
<dbReference type="EMBL" id="CP002408">
    <property type="protein sequence ID" value="AFU57177.1"/>
    <property type="molecule type" value="Genomic_DNA"/>
</dbReference>
<name>K0IHD7_NITGG</name>
<dbReference type="AlphaFoldDB" id="K0IHD7"/>
<accession>K0IHD7</accession>
<dbReference type="InParanoid" id="K0IHD7"/>
<dbReference type="HOGENOM" id="CLU_2911644_0_0_2"/>
<evidence type="ECO:0000313" key="1">
    <source>
        <dbReference type="EMBL" id="AFU57177.1"/>
    </source>
</evidence>